<evidence type="ECO:0000313" key="9">
    <source>
        <dbReference type="EMBL" id="GAA4177256.1"/>
    </source>
</evidence>
<gene>
    <name evidence="9" type="ORF">GCM10022287_25790</name>
</gene>
<feature type="transmembrane region" description="Helical" evidence="7">
    <location>
        <begin position="122"/>
        <end position="143"/>
    </location>
</feature>
<dbReference type="InterPro" id="IPR050809">
    <property type="entry name" value="UgpAE/MalFG_permease"/>
</dbReference>
<evidence type="ECO:0000256" key="5">
    <source>
        <dbReference type="ARBA" id="ARBA00022989"/>
    </source>
</evidence>
<name>A0ABP8A3X5_9MICO</name>
<feature type="transmembrane region" description="Helical" evidence="7">
    <location>
        <begin position="186"/>
        <end position="212"/>
    </location>
</feature>
<evidence type="ECO:0000256" key="2">
    <source>
        <dbReference type="ARBA" id="ARBA00022448"/>
    </source>
</evidence>
<dbReference type="InterPro" id="IPR000515">
    <property type="entry name" value="MetI-like"/>
</dbReference>
<comment type="subcellular location">
    <subcellularLocation>
        <location evidence="1 7">Cell membrane</location>
        <topology evidence="1 7">Multi-pass membrane protein</topology>
    </subcellularLocation>
</comment>
<evidence type="ECO:0000256" key="6">
    <source>
        <dbReference type="ARBA" id="ARBA00023136"/>
    </source>
</evidence>
<feature type="transmembrane region" description="Helical" evidence="7">
    <location>
        <begin position="294"/>
        <end position="316"/>
    </location>
</feature>
<dbReference type="PANTHER" id="PTHR43227:SF8">
    <property type="entry name" value="DIACETYLCHITOBIOSE UPTAKE SYSTEM PERMEASE PROTEIN DASB"/>
    <property type="match status" value="1"/>
</dbReference>
<feature type="domain" description="ABC transmembrane type-1" evidence="8">
    <location>
        <begin position="98"/>
        <end position="315"/>
    </location>
</feature>
<dbReference type="Gene3D" id="1.10.3720.10">
    <property type="entry name" value="MetI-like"/>
    <property type="match status" value="1"/>
</dbReference>
<feature type="transmembrane region" description="Helical" evidence="7">
    <location>
        <begin position="155"/>
        <end position="174"/>
    </location>
</feature>
<feature type="transmembrane region" description="Helical" evidence="7">
    <location>
        <begin position="94"/>
        <end position="115"/>
    </location>
</feature>
<feature type="transmembrane region" description="Helical" evidence="7">
    <location>
        <begin position="232"/>
        <end position="253"/>
    </location>
</feature>
<evidence type="ECO:0000259" key="8">
    <source>
        <dbReference type="PROSITE" id="PS50928"/>
    </source>
</evidence>
<evidence type="ECO:0000256" key="4">
    <source>
        <dbReference type="ARBA" id="ARBA00022692"/>
    </source>
</evidence>
<sequence length="326" mass="35596">MTVGQTEANAAGEITPRRLRPAAPGLRRKASAGMHVPAILLTPAGLVIAALTLVPIGYLFFTSFTDYDKRTLFTGVFNFVGFQQYAGILSSADFWAALVRTVLFTGAMVAGSVVIGMGVSQLMLRLGVVVRYLVTIVLIVAWAMPNVATSKVWVWLFQPGYGVIPWLITQLRVFGDVTQTDFTNDFWGALIIIWALVVWQAVPFIALTLYAAQTQIDQSMIEAARIDGASEWRVYISITLPFLRPTLGLMTILSIIWDFNVINQIILVAGVQVLKPIATLGVWSYLVAFQSSDVGMGAAIAVITMILLLGITSIYIRSLLKSGEEF</sequence>
<dbReference type="EMBL" id="BAABBW010000004">
    <property type="protein sequence ID" value="GAA4177256.1"/>
    <property type="molecule type" value="Genomic_DNA"/>
</dbReference>
<organism evidence="9 10">
    <name type="scientific">Gryllotalpicola koreensis</name>
    <dbReference type="NCBI Taxonomy" id="993086"/>
    <lineage>
        <taxon>Bacteria</taxon>
        <taxon>Bacillati</taxon>
        <taxon>Actinomycetota</taxon>
        <taxon>Actinomycetes</taxon>
        <taxon>Micrococcales</taxon>
        <taxon>Microbacteriaceae</taxon>
        <taxon>Gryllotalpicola</taxon>
    </lineage>
</organism>
<feature type="transmembrane region" description="Helical" evidence="7">
    <location>
        <begin position="265"/>
        <end position="288"/>
    </location>
</feature>
<keyword evidence="10" id="KW-1185">Reference proteome</keyword>
<keyword evidence="6 7" id="KW-0472">Membrane</keyword>
<comment type="similarity">
    <text evidence="7">Belongs to the binding-protein-dependent transport system permease family.</text>
</comment>
<dbReference type="PROSITE" id="PS50928">
    <property type="entry name" value="ABC_TM1"/>
    <property type="match status" value="1"/>
</dbReference>
<evidence type="ECO:0000256" key="7">
    <source>
        <dbReference type="RuleBase" id="RU363032"/>
    </source>
</evidence>
<dbReference type="Pfam" id="PF00528">
    <property type="entry name" value="BPD_transp_1"/>
    <property type="match status" value="1"/>
</dbReference>
<evidence type="ECO:0000313" key="10">
    <source>
        <dbReference type="Proteomes" id="UP001501079"/>
    </source>
</evidence>
<evidence type="ECO:0000256" key="3">
    <source>
        <dbReference type="ARBA" id="ARBA00022475"/>
    </source>
</evidence>
<keyword evidence="5 7" id="KW-1133">Transmembrane helix</keyword>
<dbReference type="CDD" id="cd06261">
    <property type="entry name" value="TM_PBP2"/>
    <property type="match status" value="1"/>
</dbReference>
<proteinExistence type="inferred from homology"/>
<feature type="transmembrane region" description="Helical" evidence="7">
    <location>
        <begin position="36"/>
        <end position="61"/>
    </location>
</feature>
<comment type="caution">
    <text evidence="9">The sequence shown here is derived from an EMBL/GenBank/DDBJ whole genome shotgun (WGS) entry which is preliminary data.</text>
</comment>
<dbReference type="SUPFAM" id="SSF161098">
    <property type="entry name" value="MetI-like"/>
    <property type="match status" value="1"/>
</dbReference>
<evidence type="ECO:0000256" key="1">
    <source>
        <dbReference type="ARBA" id="ARBA00004651"/>
    </source>
</evidence>
<accession>A0ABP8A3X5</accession>
<keyword evidence="3" id="KW-1003">Cell membrane</keyword>
<dbReference type="PANTHER" id="PTHR43227">
    <property type="entry name" value="BLL4140 PROTEIN"/>
    <property type="match status" value="1"/>
</dbReference>
<protein>
    <submittedName>
        <fullName evidence="9">Sugar ABC transporter permease</fullName>
    </submittedName>
</protein>
<keyword evidence="4 7" id="KW-0812">Transmembrane</keyword>
<reference evidence="10" key="1">
    <citation type="journal article" date="2019" name="Int. J. Syst. Evol. Microbiol.">
        <title>The Global Catalogue of Microorganisms (GCM) 10K type strain sequencing project: providing services to taxonomists for standard genome sequencing and annotation.</title>
        <authorList>
            <consortium name="The Broad Institute Genomics Platform"/>
            <consortium name="The Broad Institute Genome Sequencing Center for Infectious Disease"/>
            <person name="Wu L."/>
            <person name="Ma J."/>
        </authorList>
    </citation>
    <scope>NUCLEOTIDE SEQUENCE [LARGE SCALE GENOMIC DNA]</scope>
    <source>
        <strain evidence="10">JCM 17591</strain>
    </source>
</reference>
<dbReference type="InterPro" id="IPR035906">
    <property type="entry name" value="MetI-like_sf"/>
</dbReference>
<keyword evidence="2 7" id="KW-0813">Transport</keyword>
<dbReference type="RefSeq" id="WP_344755045.1">
    <property type="nucleotide sequence ID" value="NZ_BAABBW010000004.1"/>
</dbReference>
<dbReference type="Proteomes" id="UP001501079">
    <property type="component" value="Unassembled WGS sequence"/>
</dbReference>